<organism evidence="8 9">
    <name type="scientific">candidate division WWE3 bacterium GW2011_GWB1_41_6</name>
    <dbReference type="NCBI Taxonomy" id="1619112"/>
    <lineage>
        <taxon>Bacteria</taxon>
        <taxon>Katanobacteria</taxon>
    </lineage>
</organism>
<gene>
    <name evidence="5" type="primary">recX</name>
    <name evidence="8" type="ORF">UU72_C0020G0011</name>
</gene>
<dbReference type="PANTHER" id="PTHR33602:SF1">
    <property type="entry name" value="REGULATORY PROTEIN RECX FAMILY PROTEIN"/>
    <property type="match status" value="1"/>
</dbReference>
<evidence type="ECO:0000256" key="4">
    <source>
        <dbReference type="ARBA" id="ARBA00022490"/>
    </source>
</evidence>
<dbReference type="InterPro" id="IPR053924">
    <property type="entry name" value="RecX_HTH_2nd"/>
</dbReference>
<sequence length="167" mass="19509">MISDDSLYENLLNKAISFIAYSPRTLSEVNGRMDKFFQKRNINESYASELRSHVIKELNELKLIDDEQYALSYVEGRIRSGKPFSRRKISDFLYKKGVPDELLKSALSRYGDEQERKSIEDLIEKKLKTFKNADPRKNRNKLIAYLLNKGYSPQLVYPAVDTKFNID</sequence>
<comment type="subcellular location">
    <subcellularLocation>
        <location evidence="1 5">Cytoplasm</location>
    </subcellularLocation>
</comment>
<dbReference type="GO" id="GO:0005737">
    <property type="term" value="C:cytoplasm"/>
    <property type="evidence" value="ECO:0007669"/>
    <property type="project" value="UniProtKB-SubCell"/>
</dbReference>
<dbReference type="InterPro" id="IPR003783">
    <property type="entry name" value="Regulatory_RecX"/>
</dbReference>
<comment type="caution">
    <text evidence="8">The sequence shown here is derived from an EMBL/GenBank/DDBJ whole genome shotgun (WGS) entry which is preliminary data.</text>
</comment>
<evidence type="ECO:0000256" key="2">
    <source>
        <dbReference type="ARBA" id="ARBA00009695"/>
    </source>
</evidence>
<keyword evidence="4 5" id="KW-0963">Cytoplasm</keyword>
<dbReference type="EMBL" id="LCBS01000020">
    <property type="protein sequence ID" value="KKS16520.1"/>
    <property type="molecule type" value="Genomic_DNA"/>
</dbReference>
<evidence type="ECO:0000259" key="7">
    <source>
        <dbReference type="Pfam" id="PF21981"/>
    </source>
</evidence>
<evidence type="ECO:0000256" key="5">
    <source>
        <dbReference type="HAMAP-Rule" id="MF_01114"/>
    </source>
</evidence>
<proteinExistence type="inferred from homology"/>
<dbReference type="GO" id="GO:0006282">
    <property type="term" value="P:regulation of DNA repair"/>
    <property type="evidence" value="ECO:0007669"/>
    <property type="project" value="UniProtKB-UniRule"/>
</dbReference>
<dbReference type="Pfam" id="PF02631">
    <property type="entry name" value="RecX_HTH2"/>
    <property type="match status" value="1"/>
</dbReference>
<dbReference type="AlphaFoldDB" id="A0A0G0WUV1"/>
<feature type="domain" description="RecX second three-helical" evidence="6">
    <location>
        <begin position="65"/>
        <end position="107"/>
    </location>
</feature>
<dbReference type="HAMAP" id="MF_01114">
    <property type="entry name" value="RecX"/>
    <property type="match status" value="1"/>
</dbReference>
<reference evidence="8 9" key="1">
    <citation type="journal article" date="2015" name="Nature">
        <title>rRNA introns, odd ribosomes, and small enigmatic genomes across a large radiation of phyla.</title>
        <authorList>
            <person name="Brown C.T."/>
            <person name="Hug L.A."/>
            <person name="Thomas B.C."/>
            <person name="Sharon I."/>
            <person name="Castelle C.J."/>
            <person name="Singh A."/>
            <person name="Wilkins M.J."/>
            <person name="Williams K.H."/>
            <person name="Banfield J.F."/>
        </authorList>
    </citation>
    <scope>NUCLEOTIDE SEQUENCE [LARGE SCALE GENOMIC DNA]</scope>
</reference>
<feature type="domain" description="RecX third three-helical" evidence="7">
    <location>
        <begin position="117"/>
        <end position="159"/>
    </location>
</feature>
<name>A0A0G0WUV1_UNCKA</name>
<comment type="function">
    <text evidence="5">Modulates RecA activity.</text>
</comment>
<protein>
    <recommendedName>
        <fullName evidence="3 5">Regulatory protein RecX</fullName>
    </recommendedName>
</protein>
<accession>A0A0G0WUV1</accession>
<dbReference type="Pfam" id="PF21981">
    <property type="entry name" value="RecX_HTH3"/>
    <property type="match status" value="1"/>
</dbReference>
<dbReference type="Gene3D" id="1.10.10.10">
    <property type="entry name" value="Winged helix-like DNA-binding domain superfamily/Winged helix DNA-binding domain"/>
    <property type="match status" value="3"/>
</dbReference>
<dbReference type="PANTHER" id="PTHR33602">
    <property type="entry name" value="REGULATORY PROTEIN RECX FAMILY PROTEIN"/>
    <property type="match status" value="1"/>
</dbReference>
<evidence type="ECO:0000256" key="1">
    <source>
        <dbReference type="ARBA" id="ARBA00004496"/>
    </source>
</evidence>
<comment type="similarity">
    <text evidence="2 5">Belongs to the RecX family.</text>
</comment>
<dbReference type="InterPro" id="IPR036388">
    <property type="entry name" value="WH-like_DNA-bd_sf"/>
</dbReference>
<evidence type="ECO:0000313" key="8">
    <source>
        <dbReference type="EMBL" id="KKS16520.1"/>
    </source>
</evidence>
<dbReference type="Proteomes" id="UP000034163">
    <property type="component" value="Unassembled WGS sequence"/>
</dbReference>
<dbReference type="InterPro" id="IPR053925">
    <property type="entry name" value="RecX_HTH_3rd"/>
</dbReference>
<evidence type="ECO:0000313" key="9">
    <source>
        <dbReference type="Proteomes" id="UP000034163"/>
    </source>
</evidence>
<evidence type="ECO:0000259" key="6">
    <source>
        <dbReference type="Pfam" id="PF02631"/>
    </source>
</evidence>
<evidence type="ECO:0000256" key="3">
    <source>
        <dbReference type="ARBA" id="ARBA00018111"/>
    </source>
</evidence>